<dbReference type="RefSeq" id="XP_012899196.1">
    <property type="nucleotide sequence ID" value="XM_013043742.1"/>
</dbReference>
<dbReference type="EMBL" id="FN668690">
    <property type="protein sequence ID" value="CBK25148.2"/>
    <property type="molecule type" value="Genomic_DNA"/>
</dbReference>
<name>D8MAQ9_BLAHO</name>
<dbReference type="InParanoid" id="D8MAQ9"/>
<dbReference type="AlphaFoldDB" id="D8MAQ9"/>
<reference evidence="1" key="1">
    <citation type="submission" date="2010-02" db="EMBL/GenBank/DDBJ databases">
        <title>Sequencing and annotation of the Blastocystis hominis genome.</title>
        <authorList>
            <person name="Wincker P."/>
        </authorList>
    </citation>
    <scope>NUCLEOTIDE SEQUENCE</scope>
    <source>
        <strain evidence="1">Singapore isolate B</strain>
    </source>
</reference>
<proteinExistence type="predicted"/>
<dbReference type="GeneID" id="24921786"/>
<sequence length="61" mass="7354">MFGFDMPHLPGSYREEYIKTKVSKNYYMYSAYRKRLRIIAKNYTVLPICQKNKILPVQAIY</sequence>
<gene>
    <name evidence="1" type="ORF">GSBLH_T00004781001</name>
</gene>
<protein>
    <submittedName>
        <fullName evidence="1">Uncharacterized protein</fullName>
    </submittedName>
</protein>
<evidence type="ECO:0000313" key="1">
    <source>
        <dbReference type="EMBL" id="CBK25148.2"/>
    </source>
</evidence>
<evidence type="ECO:0000313" key="2">
    <source>
        <dbReference type="Proteomes" id="UP000008312"/>
    </source>
</evidence>
<organism evidence="1">
    <name type="scientific">Blastocystis hominis</name>
    <dbReference type="NCBI Taxonomy" id="12968"/>
    <lineage>
        <taxon>Eukaryota</taxon>
        <taxon>Sar</taxon>
        <taxon>Stramenopiles</taxon>
        <taxon>Bigyra</taxon>
        <taxon>Opalozoa</taxon>
        <taxon>Opalinata</taxon>
        <taxon>Blastocystidae</taxon>
        <taxon>Blastocystis</taxon>
    </lineage>
</organism>
<keyword evidence="2" id="KW-1185">Reference proteome</keyword>
<dbReference type="Proteomes" id="UP000008312">
    <property type="component" value="Unassembled WGS sequence"/>
</dbReference>
<accession>D8MAQ9</accession>